<evidence type="ECO:0000256" key="1">
    <source>
        <dbReference type="SAM" id="MobiDB-lite"/>
    </source>
</evidence>
<keyword evidence="3" id="KW-1185">Reference proteome</keyword>
<dbReference type="Proteomes" id="UP000293360">
    <property type="component" value="Unassembled WGS sequence"/>
</dbReference>
<feature type="region of interest" description="Disordered" evidence="1">
    <location>
        <begin position="1"/>
        <end position="38"/>
    </location>
</feature>
<gene>
    <name evidence="2" type="ORF">DL764_002840</name>
</gene>
<organism evidence="2 3">
    <name type="scientific">Monosporascus ibericus</name>
    <dbReference type="NCBI Taxonomy" id="155417"/>
    <lineage>
        <taxon>Eukaryota</taxon>
        <taxon>Fungi</taxon>
        <taxon>Dikarya</taxon>
        <taxon>Ascomycota</taxon>
        <taxon>Pezizomycotina</taxon>
        <taxon>Sordariomycetes</taxon>
        <taxon>Xylariomycetidae</taxon>
        <taxon>Xylariales</taxon>
        <taxon>Xylariales incertae sedis</taxon>
        <taxon>Monosporascus</taxon>
    </lineage>
</organism>
<dbReference type="OrthoDB" id="4690119at2759"/>
<evidence type="ECO:0000313" key="3">
    <source>
        <dbReference type="Proteomes" id="UP000293360"/>
    </source>
</evidence>
<accession>A0A4Q4TNN1</accession>
<proteinExistence type="predicted"/>
<name>A0A4Q4TNN1_9PEZI</name>
<protein>
    <submittedName>
        <fullName evidence="2">Uncharacterized protein</fullName>
    </submittedName>
</protein>
<comment type="caution">
    <text evidence="2">The sequence shown here is derived from an EMBL/GenBank/DDBJ whole genome shotgun (WGS) entry which is preliminary data.</text>
</comment>
<feature type="compositionally biased region" description="Acidic residues" evidence="1">
    <location>
        <begin position="9"/>
        <end position="35"/>
    </location>
</feature>
<evidence type="ECO:0000313" key="2">
    <source>
        <dbReference type="EMBL" id="RYP06953.1"/>
    </source>
</evidence>
<dbReference type="AlphaFoldDB" id="A0A4Q4TNN1"/>
<sequence>MDQHGNLYYEDDLDGDDFDREDDDDDAMVDPEDPYEQPPELRCLLPGVLATYHYPSLSLALLEGGHVGAVVRESGRPLSVDLAQVGDAGALAFVDNYHALRVRWRPGVSSWSFTSLYVGLDYGVPDPVPTGFRDEEYRLFDRQPVGWLLGWR</sequence>
<dbReference type="EMBL" id="QJNU01000111">
    <property type="protein sequence ID" value="RYP06953.1"/>
    <property type="molecule type" value="Genomic_DNA"/>
</dbReference>
<reference evidence="2 3" key="1">
    <citation type="submission" date="2018-06" db="EMBL/GenBank/DDBJ databases">
        <title>Complete Genomes of Monosporascus.</title>
        <authorList>
            <person name="Robinson A.J."/>
            <person name="Natvig D.O."/>
        </authorList>
    </citation>
    <scope>NUCLEOTIDE SEQUENCE [LARGE SCALE GENOMIC DNA]</scope>
    <source>
        <strain evidence="2 3">CBS 110550</strain>
    </source>
</reference>